<comment type="similarity">
    <text evidence="2 11">Belongs to the transketolase family. DXPS subfamily.</text>
</comment>
<keyword evidence="9 11" id="KW-0414">Isoprene biosynthesis</keyword>
<dbReference type="GO" id="GO:0019288">
    <property type="term" value="P:isopentenyl diphosphate biosynthetic process, methylerythritol 4-phosphate pathway"/>
    <property type="evidence" value="ECO:0007669"/>
    <property type="project" value="TreeGrafter"/>
</dbReference>
<dbReference type="HAMAP" id="MF_00315">
    <property type="entry name" value="DXP_synth"/>
    <property type="match status" value="1"/>
</dbReference>
<dbReference type="FunFam" id="3.40.50.920:FF:000002">
    <property type="entry name" value="1-deoxy-D-xylulose-5-phosphate synthase"/>
    <property type="match status" value="1"/>
</dbReference>
<evidence type="ECO:0000313" key="13">
    <source>
        <dbReference type="EMBL" id="QSZ26503.1"/>
    </source>
</evidence>
<dbReference type="Gene3D" id="3.40.50.970">
    <property type="match status" value="2"/>
</dbReference>
<evidence type="ECO:0000256" key="7">
    <source>
        <dbReference type="ARBA" id="ARBA00022977"/>
    </source>
</evidence>
<dbReference type="Pfam" id="PF02780">
    <property type="entry name" value="Transketolase_C"/>
    <property type="match status" value="1"/>
</dbReference>
<dbReference type="AlphaFoldDB" id="A0A974Y2R1"/>
<accession>A0A974Y2R1</accession>
<evidence type="ECO:0000256" key="8">
    <source>
        <dbReference type="ARBA" id="ARBA00023052"/>
    </source>
</evidence>
<feature type="binding site" evidence="11">
    <location>
        <position position="368"/>
    </location>
    <ligand>
        <name>thiamine diphosphate</name>
        <dbReference type="ChEBI" id="CHEBI:58937"/>
    </ligand>
</feature>
<dbReference type="GO" id="GO:0030976">
    <property type="term" value="F:thiamine pyrophosphate binding"/>
    <property type="evidence" value="ECO:0007669"/>
    <property type="project" value="UniProtKB-UniRule"/>
</dbReference>
<feature type="binding site" evidence="11">
    <location>
        <position position="177"/>
    </location>
    <ligand>
        <name>thiamine diphosphate</name>
        <dbReference type="ChEBI" id="CHEBI:58937"/>
    </ligand>
</feature>
<dbReference type="FunFam" id="3.40.50.970:FF:000005">
    <property type="entry name" value="1-deoxy-D-xylulose-5-phosphate synthase"/>
    <property type="match status" value="1"/>
</dbReference>
<comment type="cofactor">
    <cofactor evidence="11">
        <name>thiamine diphosphate</name>
        <dbReference type="ChEBI" id="CHEBI:58937"/>
    </cofactor>
    <text evidence="11">Binds 1 thiamine pyrophosphate per subunit.</text>
</comment>
<dbReference type="GO" id="GO:0009228">
    <property type="term" value="P:thiamine biosynthetic process"/>
    <property type="evidence" value="ECO:0007669"/>
    <property type="project" value="UniProtKB-UniRule"/>
</dbReference>
<feature type="domain" description="Transketolase-like pyrimidine-binding" evidence="12">
    <location>
        <begin position="317"/>
        <end position="480"/>
    </location>
</feature>
<protein>
    <recommendedName>
        <fullName evidence="11">1-deoxy-D-xylulose-5-phosphate synthase</fullName>
        <ecNumber evidence="11">2.2.1.7</ecNumber>
    </recommendedName>
    <alternativeName>
        <fullName evidence="11">1-deoxyxylulose-5-phosphate synthase</fullName>
        <shortName evidence="11">DXP synthase</shortName>
        <shortName evidence="11">DXPS</shortName>
    </alternativeName>
</protein>
<feature type="binding site" evidence="11">
    <location>
        <position position="76"/>
    </location>
    <ligand>
        <name>thiamine diphosphate</name>
        <dbReference type="ChEBI" id="CHEBI:58937"/>
    </ligand>
</feature>
<dbReference type="PANTHER" id="PTHR43322">
    <property type="entry name" value="1-D-DEOXYXYLULOSE 5-PHOSPHATE SYNTHASE-RELATED"/>
    <property type="match status" value="1"/>
</dbReference>
<dbReference type="InterPro" id="IPR049557">
    <property type="entry name" value="Transketolase_CS"/>
</dbReference>
<dbReference type="EC" id="2.2.1.7" evidence="11"/>
<dbReference type="Gene3D" id="3.40.50.920">
    <property type="match status" value="1"/>
</dbReference>
<dbReference type="GO" id="GO:0000287">
    <property type="term" value="F:magnesium ion binding"/>
    <property type="evidence" value="ECO:0007669"/>
    <property type="project" value="UniProtKB-UniRule"/>
</dbReference>
<evidence type="ECO:0000256" key="6">
    <source>
        <dbReference type="ARBA" id="ARBA00022842"/>
    </source>
</evidence>
<feature type="binding site" evidence="11">
    <location>
        <begin position="117"/>
        <end position="119"/>
    </location>
    <ligand>
        <name>thiamine diphosphate</name>
        <dbReference type="ChEBI" id="CHEBI:58937"/>
    </ligand>
</feature>
<dbReference type="InterPro" id="IPR005475">
    <property type="entry name" value="Transketolase-like_Pyr-bd"/>
</dbReference>
<reference evidence="13" key="1">
    <citation type="submission" date="2020-08" db="EMBL/GenBank/DDBJ databases">
        <title>Genomic insights into the carbon and energy metabolism of the first obligate autotrophic acetogenic bacterium Aceticella autotrophica gen. nov., sp. nov.</title>
        <authorList>
            <person name="Toshchakov S.V."/>
            <person name="Elcheninov A.G."/>
            <person name="Kublanov I.V."/>
            <person name="Frolov E.N."/>
            <person name="Lebedinsky A.V."/>
        </authorList>
    </citation>
    <scope>NUCLEOTIDE SEQUENCE</scope>
    <source>
        <strain evidence="13">3443-3Ac</strain>
    </source>
</reference>
<dbReference type="InterPro" id="IPR029061">
    <property type="entry name" value="THDP-binding"/>
</dbReference>
<dbReference type="InterPro" id="IPR033248">
    <property type="entry name" value="Transketolase_C"/>
</dbReference>
<sequence length="624" mass="69743">MSEHSLLENINTPYDLKKLNKNELELLAKEIRCFLIENVSKTGGHLASNLGVVELTIALHYVFNSPIDKIIWDVGHQSYVHKILTGRKNKFDKLRKFNGISGFPKRCESIHDVFETGHSSTSISAALGIAKARDLNNEKYSVISVIGDGALTGGMAFEALNDAGRSKTNLIVILNHNEMSISENVGSISMYLSKIRTDPYYFRFKKDIENIMNIIPPIGKSIYKSVEKLKYSIKQLVVPGMLFEEIGFKYLGPIDGHDINALIEVLNRAKNIEGPILIHTITKKGKGYIHAEQNPDKFHSASPFNIQTGEFKKNGRDTYSDVFGKTLTKIALNDHSIVAITAAMPDGTGLNHFAEKIPDRFFDVGIAEQHAATFAAGMAINGYKPYFAVYSTFLQRAYDQVIHDICIQKLPVVLAIDRAGLVGEDGETHQGLFDISFLRIIPNIVIMSPKNADELVEMIKFSRTLTGPCAIRYPRGKVDSYDINRKCNIQLGKAEILSEGNTVAIFAFGNMVNIALEVRDKIYKEGVYPYVVNLRFAKPLDSELILDIANKAKYIITIEDNVINGGIGSAILELLNKFGIYKPVVRLGFPDKFIEHGDVNTLLKKYNLDSDSIKEKIIRLYREM</sequence>
<comment type="subunit">
    <text evidence="3 11">Homodimer.</text>
</comment>
<evidence type="ECO:0000313" key="14">
    <source>
        <dbReference type="Proteomes" id="UP000671913"/>
    </source>
</evidence>
<keyword evidence="8 11" id="KW-0786">Thiamine pyrophosphate</keyword>
<comment type="function">
    <text evidence="10 11">Catalyzes the acyloin condensation reaction between C atoms 2 and 3 of pyruvate and glyceraldehyde 3-phosphate to yield 1-deoxy-D-xylulose-5-phosphate (DXP).</text>
</comment>
<dbReference type="KEGG" id="aaut:ACETAC_06160"/>
<dbReference type="EMBL" id="CP060096">
    <property type="protein sequence ID" value="QSZ26503.1"/>
    <property type="molecule type" value="Genomic_DNA"/>
</dbReference>
<dbReference type="InterPro" id="IPR009014">
    <property type="entry name" value="Transketo_C/PFOR_II"/>
</dbReference>
<dbReference type="PROSITE" id="PS00801">
    <property type="entry name" value="TRANSKETOLASE_1"/>
    <property type="match status" value="1"/>
</dbReference>
<evidence type="ECO:0000256" key="9">
    <source>
        <dbReference type="ARBA" id="ARBA00023229"/>
    </source>
</evidence>
<dbReference type="PANTHER" id="PTHR43322:SF5">
    <property type="entry name" value="1-DEOXY-D-XYLULOSE-5-PHOSPHATE SYNTHASE, CHLOROPLASTIC"/>
    <property type="match status" value="1"/>
</dbReference>
<comment type="catalytic activity">
    <reaction evidence="11">
        <text>D-glyceraldehyde 3-phosphate + pyruvate + H(+) = 1-deoxy-D-xylulose 5-phosphate + CO2</text>
        <dbReference type="Rhea" id="RHEA:12605"/>
        <dbReference type="ChEBI" id="CHEBI:15361"/>
        <dbReference type="ChEBI" id="CHEBI:15378"/>
        <dbReference type="ChEBI" id="CHEBI:16526"/>
        <dbReference type="ChEBI" id="CHEBI:57792"/>
        <dbReference type="ChEBI" id="CHEBI:59776"/>
        <dbReference type="EC" id="2.2.1.7"/>
    </reaction>
</comment>
<keyword evidence="4 11" id="KW-0808">Transferase</keyword>
<dbReference type="Pfam" id="PF02779">
    <property type="entry name" value="Transket_pyr"/>
    <property type="match status" value="1"/>
</dbReference>
<evidence type="ECO:0000256" key="1">
    <source>
        <dbReference type="ARBA" id="ARBA00004980"/>
    </source>
</evidence>
<dbReference type="SUPFAM" id="SSF52518">
    <property type="entry name" value="Thiamin diphosphate-binding fold (THDP-binding)"/>
    <property type="match status" value="2"/>
</dbReference>
<dbReference type="SUPFAM" id="SSF52922">
    <property type="entry name" value="TK C-terminal domain-like"/>
    <property type="match status" value="1"/>
</dbReference>
<feature type="binding site" evidence="11">
    <location>
        <position position="148"/>
    </location>
    <ligand>
        <name>Mg(2+)</name>
        <dbReference type="ChEBI" id="CHEBI:18420"/>
    </ligand>
</feature>
<keyword evidence="6 11" id="KW-0460">Magnesium</keyword>
<evidence type="ECO:0000256" key="4">
    <source>
        <dbReference type="ARBA" id="ARBA00022679"/>
    </source>
</evidence>
<evidence type="ECO:0000256" key="10">
    <source>
        <dbReference type="ARBA" id="ARBA00055605"/>
    </source>
</evidence>
<evidence type="ECO:0000259" key="12">
    <source>
        <dbReference type="SMART" id="SM00861"/>
    </source>
</evidence>
<feature type="binding site" evidence="11">
    <location>
        <position position="288"/>
    </location>
    <ligand>
        <name>thiamine diphosphate</name>
        <dbReference type="ChEBI" id="CHEBI:58937"/>
    </ligand>
</feature>
<feature type="binding site" evidence="11">
    <location>
        <position position="177"/>
    </location>
    <ligand>
        <name>Mg(2+)</name>
        <dbReference type="ChEBI" id="CHEBI:18420"/>
    </ligand>
</feature>
<dbReference type="GO" id="GO:0005829">
    <property type="term" value="C:cytosol"/>
    <property type="evidence" value="ECO:0007669"/>
    <property type="project" value="TreeGrafter"/>
</dbReference>
<dbReference type="Proteomes" id="UP000671913">
    <property type="component" value="Chromosome"/>
</dbReference>
<dbReference type="InterPro" id="IPR005477">
    <property type="entry name" value="Dxylulose-5-P_synthase"/>
</dbReference>
<dbReference type="InterPro" id="IPR020826">
    <property type="entry name" value="Transketolase_BS"/>
</dbReference>
<evidence type="ECO:0000256" key="11">
    <source>
        <dbReference type="HAMAP-Rule" id="MF_00315"/>
    </source>
</evidence>
<dbReference type="NCBIfam" id="NF003933">
    <property type="entry name" value="PRK05444.2-2"/>
    <property type="match status" value="1"/>
</dbReference>
<keyword evidence="14" id="KW-1185">Reference proteome</keyword>
<dbReference type="CDD" id="cd07033">
    <property type="entry name" value="TPP_PYR_DXS_TK_like"/>
    <property type="match status" value="1"/>
</dbReference>
<evidence type="ECO:0000256" key="2">
    <source>
        <dbReference type="ARBA" id="ARBA00011081"/>
    </source>
</evidence>
<keyword evidence="7 11" id="KW-0784">Thiamine biosynthesis</keyword>
<comment type="pathway">
    <text evidence="1 11">Metabolic intermediate biosynthesis; 1-deoxy-D-xylulose 5-phosphate biosynthesis; 1-deoxy-D-xylulose 5-phosphate from D-glyceraldehyde 3-phosphate and pyruvate: step 1/1.</text>
</comment>
<dbReference type="SMART" id="SM00861">
    <property type="entry name" value="Transket_pyr"/>
    <property type="match status" value="1"/>
</dbReference>
<dbReference type="CDD" id="cd02007">
    <property type="entry name" value="TPP_DXS"/>
    <property type="match status" value="1"/>
</dbReference>
<dbReference type="PROSITE" id="PS00802">
    <property type="entry name" value="TRANSKETOLASE_2"/>
    <property type="match status" value="1"/>
</dbReference>
<feature type="binding site" evidence="11">
    <location>
        <begin position="149"/>
        <end position="150"/>
    </location>
    <ligand>
        <name>thiamine diphosphate</name>
        <dbReference type="ChEBI" id="CHEBI:58937"/>
    </ligand>
</feature>
<dbReference type="NCBIfam" id="TIGR00204">
    <property type="entry name" value="dxs"/>
    <property type="match status" value="1"/>
</dbReference>
<proteinExistence type="inferred from homology"/>
<keyword evidence="5 11" id="KW-0479">Metal-binding</keyword>
<name>A0A974Y2R1_9THEO</name>
<evidence type="ECO:0000256" key="5">
    <source>
        <dbReference type="ARBA" id="ARBA00022723"/>
    </source>
</evidence>
<dbReference type="GO" id="GO:0008661">
    <property type="term" value="F:1-deoxy-D-xylulose-5-phosphate synthase activity"/>
    <property type="evidence" value="ECO:0007669"/>
    <property type="project" value="UniProtKB-UniRule"/>
</dbReference>
<organism evidence="13 14">
    <name type="scientific">Aceticella autotrophica</name>
    <dbReference type="NCBI Taxonomy" id="2755338"/>
    <lineage>
        <taxon>Bacteria</taxon>
        <taxon>Bacillati</taxon>
        <taxon>Bacillota</taxon>
        <taxon>Clostridia</taxon>
        <taxon>Thermoanaerobacterales</taxon>
        <taxon>Thermoanaerobacteraceae</taxon>
        <taxon>Aceticella</taxon>
    </lineage>
</organism>
<dbReference type="Pfam" id="PF13292">
    <property type="entry name" value="DXP_synthase_N"/>
    <property type="match status" value="1"/>
</dbReference>
<gene>
    <name evidence="11" type="primary">dxs</name>
    <name evidence="13" type="ORF">ACETAC_06160</name>
</gene>
<comment type="cofactor">
    <cofactor evidence="11">
        <name>Mg(2+)</name>
        <dbReference type="ChEBI" id="CHEBI:18420"/>
    </cofactor>
    <text evidence="11">Binds 1 Mg(2+) ion per subunit.</text>
</comment>
<dbReference type="GO" id="GO:0016114">
    <property type="term" value="P:terpenoid biosynthetic process"/>
    <property type="evidence" value="ECO:0007669"/>
    <property type="project" value="UniProtKB-UniRule"/>
</dbReference>
<evidence type="ECO:0000256" key="3">
    <source>
        <dbReference type="ARBA" id="ARBA00011738"/>
    </source>
</evidence>